<reference evidence="1 2" key="1">
    <citation type="submission" date="2020-08" db="EMBL/GenBank/DDBJ databases">
        <authorList>
            <person name="Koutsovoulos G."/>
            <person name="Danchin GJ E."/>
        </authorList>
    </citation>
    <scope>NUCLEOTIDE SEQUENCE [LARGE SCALE GENOMIC DNA]</scope>
</reference>
<name>A0A6V7U937_MELEN</name>
<dbReference type="InterPro" id="IPR036397">
    <property type="entry name" value="RNaseH_sf"/>
</dbReference>
<dbReference type="OrthoDB" id="5859521at2759"/>
<accession>A0A6V7U937</accession>
<evidence type="ECO:0000313" key="2">
    <source>
        <dbReference type="Proteomes" id="UP000580250"/>
    </source>
</evidence>
<dbReference type="PANTHER" id="PTHR47331">
    <property type="entry name" value="PHD-TYPE DOMAIN-CONTAINING PROTEIN"/>
    <property type="match status" value="1"/>
</dbReference>
<dbReference type="GO" id="GO:0003676">
    <property type="term" value="F:nucleic acid binding"/>
    <property type="evidence" value="ECO:0007669"/>
    <property type="project" value="InterPro"/>
</dbReference>
<protein>
    <submittedName>
        <fullName evidence="1">Uncharacterized protein</fullName>
    </submittedName>
</protein>
<dbReference type="SUPFAM" id="SSF53098">
    <property type="entry name" value="Ribonuclease H-like"/>
    <property type="match status" value="1"/>
</dbReference>
<dbReference type="Proteomes" id="UP000580250">
    <property type="component" value="Unassembled WGS sequence"/>
</dbReference>
<dbReference type="Gene3D" id="3.30.420.10">
    <property type="entry name" value="Ribonuclease H-like superfamily/Ribonuclease H"/>
    <property type="match status" value="1"/>
</dbReference>
<dbReference type="AlphaFoldDB" id="A0A6V7U937"/>
<gene>
    <name evidence="1" type="ORF">MENT_LOCUS9299</name>
</gene>
<dbReference type="EMBL" id="CAJEWN010000041">
    <property type="protein sequence ID" value="CAD2148344.1"/>
    <property type="molecule type" value="Genomic_DNA"/>
</dbReference>
<evidence type="ECO:0000313" key="1">
    <source>
        <dbReference type="EMBL" id="CAD2148344.1"/>
    </source>
</evidence>
<comment type="caution">
    <text evidence="1">The sequence shown here is derived from an EMBL/GenBank/DDBJ whole genome shotgun (WGS) entry which is preliminary data.</text>
</comment>
<dbReference type="InterPro" id="IPR012337">
    <property type="entry name" value="RNaseH-like_sf"/>
</dbReference>
<sequence>MDLHKERKHSGTEDLATAIRQKFWIPKCKTKINSVIKKNKSTRCWVCARFYAKAYQYPEAPPLPDYRVAGQQVWETIGIDYFGPMMVKINEKSEKQKVWGAIFVCALARIIHLELVTEASAEKFLLAFTRFCRRWRVPKRIISDNGTNFVLGSKAIKQLTKENYEIKNKWLEIYQDKK</sequence>
<organism evidence="1 2">
    <name type="scientific">Meloidogyne enterolobii</name>
    <name type="common">Root-knot nematode worm</name>
    <name type="synonym">Meloidogyne mayaguensis</name>
    <dbReference type="NCBI Taxonomy" id="390850"/>
    <lineage>
        <taxon>Eukaryota</taxon>
        <taxon>Metazoa</taxon>
        <taxon>Ecdysozoa</taxon>
        <taxon>Nematoda</taxon>
        <taxon>Chromadorea</taxon>
        <taxon>Rhabditida</taxon>
        <taxon>Tylenchina</taxon>
        <taxon>Tylenchomorpha</taxon>
        <taxon>Tylenchoidea</taxon>
        <taxon>Meloidogynidae</taxon>
        <taxon>Meloidogyninae</taxon>
        <taxon>Meloidogyne</taxon>
    </lineage>
</organism>
<proteinExistence type="predicted"/>